<name>W1J9W8_9GAMM</name>
<feature type="domain" description="Big-1" evidence="3">
    <location>
        <begin position="518"/>
        <end position="583"/>
    </location>
</feature>
<dbReference type="InterPro" id="IPR051715">
    <property type="entry name" value="Intimin-Invasin_domain"/>
</dbReference>
<evidence type="ECO:0000313" key="5">
    <source>
        <dbReference type="EMBL" id="CDL87537.1"/>
    </source>
</evidence>
<proteinExistence type="inferred from homology"/>
<sequence length="958" mass="107587">MSSYIGKFIGLFTILYTLLIPSTIMNASAEGNVTREQTNVSSIDNVGISVKELSKKFLTSNTNKKDDIQNADKISEHELPDFITRNIQTVGNILSSSSSKLAEQAKSYALGKFNSTVASEAQKWLSQFGTAKINFGLDRKGKLENNSLDLLLPLYDNKADWLLFSQLGYRNKDSRNTVNLGLGGRYFYQNWMYGLNTFYDYDLTGKNRRVGFGGEIWGDYIKLSANAYRRLSDWQISRYFEEHHERPANGYDINGEFFLPVYPNLGGKLVYEQYFGENVTLFNRDTKQKNPRQVKLGVTYTPIPLITMGVDYKQGEGGRTETQFLANINYRLGVPLSTQLSPDNVAAMRALAGSRYDLVERNNNIVLDHRKIPIAEFFVPGVNPNGYKIKDSLLDVTPKGKVLTADGTSKYIYTAIIVDRNGNIVKNREISNVIWSKNKDVDGLNLRGIPKKGEGQMTNSEGKLTAELIMTGGKEEKDIVVSLSIEGQPAVHADKVSFEKTNVFFKSLPQGSMTINKSYELTVAAKNDDDKPEIKKEVTWASEPQGIIFSDTNTTTNDKGEATTKFTSKVAKEFKIIVTIKDIGKIEHPVKFEAPVDFEIVSVEVYGTTDEKGIFHQGIPSKPLIADNKSAYLYRAKIVNKNGKTPIPNHAFSGAKWSRNHPNITDELGKPEKDPEKKNKTDKDGYLYATLKSHNVGVDDIRITLTIPSELSGHASQIKEAGPVSFESYDQDAILFVYNKFNQQKQKHFTEKGHPFTVFDSLIGRLGKDSSGAFDDNKVKYNVVLGENNLFGGIVSVDGDKNVINFSGPVGTATIYAKIVETYGRNYSYKYPVNIIRYIHYDKNFPHYYRNDDKSADCIYLNKPGMEGLDTFISLSVLDFIKSSGEHAINSEFDNLYDWGLFHQSPDDINDDLRYKLLDSSRKSYVIFDPHTEKSSNEPDAEGLLLCTIQTTFNRDSK</sequence>
<protein>
    <submittedName>
        <fullName evidence="5">Uncharacterized protein</fullName>
    </submittedName>
</protein>
<dbReference type="InterPro" id="IPR013783">
    <property type="entry name" value="Ig-like_fold"/>
</dbReference>
<dbReference type="EMBL" id="CBXE010000491">
    <property type="protein sequence ID" value="CDL87537.1"/>
    <property type="molecule type" value="Genomic_DNA"/>
</dbReference>
<accession>W1J9W8</accession>
<dbReference type="AlphaFoldDB" id="W1J9W8"/>
<feature type="compositionally biased region" description="Basic and acidic residues" evidence="2">
    <location>
        <begin position="667"/>
        <end position="682"/>
    </location>
</feature>
<dbReference type="Pfam" id="PF02369">
    <property type="entry name" value="Big_1"/>
    <property type="match status" value="1"/>
</dbReference>
<feature type="domain" description="Inverse autotransporter beta-domain" evidence="4">
    <location>
        <begin position="91"/>
        <end position="363"/>
    </location>
</feature>
<dbReference type="PANTHER" id="PTHR39576:SF2">
    <property type="entry name" value="ATTACHING AND EFFACING PROTEIN HOMOLOG-RELATED"/>
    <property type="match status" value="1"/>
</dbReference>
<evidence type="ECO:0000256" key="1">
    <source>
        <dbReference type="ARBA" id="ARBA00010116"/>
    </source>
</evidence>
<gene>
    <name evidence="5" type="ORF">XCR1_940023</name>
</gene>
<dbReference type="GO" id="GO:0007155">
    <property type="term" value="P:cell adhesion"/>
    <property type="evidence" value="ECO:0007669"/>
    <property type="project" value="InterPro"/>
</dbReference>
<dbReference type="InterPro" id="IPR038177">
    <property type="entry name" value="IAT_beta_sf"/>
</dbReference>
<dbReference type="GO" id="GO:0009279">
    <property type="term" value="C:cell outer membrane"/>
    <property type="evidence" value="ECO:0007669"/>
    <property type="project" value="TreeGrafter"/>
</dbReference>
<dbReference type="RefSeq" id="WP_051502644.1">
    <property type="nucleotide sequence ID" value="NZ_CAWLVK010000491.1"/>
</dbReference>
<comment type="similarity">
    <text evidence="1">Belongs to the intimin/invasin family.</text>
</comment>
<dbReference type="InterPro" id="IPR003344">
    <property type="entry name" value="Big_1_dom"/>
</dbReference>
<reference evidence="5 6" key="1">
    <citation type="submission" date="2013-11" db="EMBL/GenBank/DDBJ databases">
        <title>Draft genome sequence and annotation of the entomopathogenic bacterium, Xenorhabdus cabanillasi strain JM26.</title>
        <authorList>
            <person name="Gualtieri M."/>
            <person name="Ogier J.C."/>
            <person name="Pages S."/>
            <person name="Givaudan A."/>
            <person name="Gaudriault S."/>
        </authorList>
    </citation>
    <scope>NUCLEOTIDE SEQUENCE [LARGE SCALE GENOMIC DNA]</scope>
    <source>
        <strain evidence="5 6">JM26</strain>
    </source>
</reference>
<evidence type="ECO:0000313" key="6">
    <source>
        <dbReference type="Proteomes" id="UP000019197"/>
    </source>
</evidence>
<dbReference type="InterPro" id="IPR024519">
    <property type="entry name" value="IAT_beta"/>
</dbReference>
<dbReference type="PRINTS" id="PR01369">
    <property type="entry name" value="INTIMIN"/>
</dbReference>
<dbReference type="Gene3D" id="2.40.160.160">
    <property type="entry name" value="Inverse autotransporter, beta-domain"/>
    <property type="match status" value="1"/>
</dbReference>
<dbReference type="InterPro" id="IPR008964">
    <property type="entry name" value="Invasin/intimin_cell_adhesion"/>
</dbReference>
<dbReference type="OrthoDB" id="6437047at2"/>
<comment type="caution">
    <text evidence="5">The sequence shown here is derived from an EMBL/GenBank/DDBJ whole genome shotgun (WGS) entry which is preliminary data.</text>
</comment>
<organism evidence="5 6">
    <name type="scientific">Xenorhabdus cabanillasii JM26</name>
    <dbReference type="NCBI Taxonomy" id="1427517"/>
    <lineage>
        <taxon>Bacteria</taxon>
        <taxon>Pseudomonadati</taxon>
        <taxon>Pseudomonadota</taxon>
        <taxon>Gammaproteobacteria</taxon>
        <taxon>Enterobacterales</taxon>
        <taxon>Morganellaceae</taxon>
        <taxon>Xenorhabdus</taxon>
    </lineage>
</organism>
<evidence type="ECO:0000259" key="3">
    <source>
        <dbReference type="Pfam" id="PF02369"/>
    </source>
</evidence>
<dbReference type="PANTHER" id="PTHR39576">
    <property type="entry name" value="ATTACHING AND EFFACING PROTEIN HOMOLOG-RELATED-RELATED"/>
    <property type="match status" value="1"/>
</dbReference>
<dbReference type="InterPro" id="IPR003535">
    <property type="entry name" value="Intimin/invasin_bac"/>
</dbReference>
<evidence type="ECO:0000259" key="4">
    <source>
        <dbReference type="Pfam" id="PF11924"/>
    </source>
</evidence>
<dbReference type="Proteomes" id="UP000019197">
    <property type="component" value="Unassembled WGS sequence"/>
</dbReference>
<dbReference type="Gene3D" id="2.60.40.10">
    <property type="entry name" value="Immunoglobulins"/>
    <property type="match status" value="2"/>
</dbReference>
<dbReference type="Pfam" id="PF11924">
    <property type="entry name" value="IAT_beta"/>
    <property type="match status" value="1"/>
</dbReference>
<dbReference type="SUPFAM" id="SSF49373">
    <property type="entry name" value="Invasin/intimin cell-adhesion fragments"/>
    <property type="match status" value="1"/>
</dbReference>
<feature type="region of interest" description="Disordered" evidence="2">
    <location>
        <begin position="652"/>
        <end position="682"/>
    </location>
</feature>
<dbReference type="FunFam" id="2.40.160.160:FF:000001">
    <property type="entry name" value="Intimin-like inverse autotransporter SinH"/>
    <property type="match status" value="1"/>
</dbReference>
<evidence type="ECO:0000256" key="2">
    <source>
        <dbReference type="SAM" id="MobiDB-lite"/>
    </source>
</evidence>